<name>A0A424WGK6_ALCXX</name>
<proteinExistence type="predicted"/>
<dbReference type="AlphaFoldDB" id="A0A424WGK6"/>
<dbReference type="OrthoDB" id="7221817at2"/>
<evidence type="ECO:0000313" key="1">
    <source>
        <dbReference type="EMBL" id="RPJ92391.1"/>
    </source>
</evidence>
<dbReference type="InterPro" id="IPR029035">
    <property type="entry name" value="DHS-like_NAD/FAD-binding_dom"/>
</dbReference>
<protein>
    <submittedName>
        <fullName evidence="1">SIR2 family protein</fullName>
    </submittedName>
</protein>
<dbReference type="RefSeq" id="WP_118932148.1">
    <property type="nucleotide sequence ID" value="NZ_CP061008.1"/>
</dbReference>
<dbReference type="SUPFAM" id="SSF52467">
    <property type="entry name" value="DHS-like NAD/FAD-binding domain"/>
    <property type="match status" value="1"/>
</dbReference>
<evidence type="ECO:0000313" key="2">
    <source>
        <dbReference type="Proteomes" id="UP000285324"/>
    </source>
</evidence>
<dbReference type="EMBL" id="QVXO01000008">
    <property type="protein sequence ID" value="RPJ92391.1"/>
    <property type="molecule type" value="Genomic_DNA"/>
</dbReference>
<reference evidence="1 2" key="1">
    <citation type="submission" date="2018-08" db="EMBL/GenBank/DDBJ databases">
        <title>Achromobacter xylosoxidans Genome sequencing and assembly.</title>
        <authorList>
            <person name="Wang R."/>
            <person name="Rensing C."/>
            <person name="Li Y."/>
        </authorList>
    </citation>
    <scope>NUCLEOTIDE SEQUENCE [LARGE SCALE GENOMIC DNA]</scope>
    <source>
        <strain evidence="1 2">GD003A</strain>
    </source>
</reference>
<sequence>MMKDISALPDYAALKKLALTLWQQDSAYHGAAVMVGAGFSRSAASTGDVTKKLPLWNDFSKTLSAELDSDSMDPLRLAEEYCAYFGRQALHDLIKKELNDPAWTPGDLHKSLLELPWSEVLTTNWDTLLERASTEVHQPVYSVVSKQEDLSSARSPRIVKLHGTIDKTQDLVFTQEDYRKYPQHHAAFVNFARQVFIENELCLLGFSGDDPNFIQWAGWVRDHLAMHARRIYLVGALGLNSAKRKYLESINVAPIDLGDLVAAYDERDIRHLEATRIFIQALKDLKPKQAWEWAPAQLHSTTATGTEASRANQDASRAAKLLEERLPSLEKDRSSYPGWLVCPYPERFELQGQIADPWPTPKNLSAMDENYKAKLLYEITWNYQVTYEAIPSWLANELLLVCDPDKPCILTKKQQLEIALLLLKNTRWMDSPEAEHIFQVTNAILRKGKRYWPESSDELTYHNALAVRDRFDYAALEQCVEKITSSDPVWKLRKAALLAELGSFGDGETLIAEAYKELLVQYRNDRNSIHVLSRLAWAHWLMRGVDMSSFSEDFKAFPSSYRDSKCDPWNHVEYIRERIAKGLDKQEKERAIEPLFEPGCYRDNANTLSFSNELHPLFLLEGVSGAVGIPLRWNGVSFLGEQAARLAELEGIDNVHRFALAIRSANSDTSDVLKNIFSRIRVACYSDDDVVFLLNQCTRAINYWAEKWREKSTSVAHIAIERLRVFVEVMARVSVRATPEKAKEIFRFTMSLGKRSEFHHFWLFDPVNHLANFSLESIPESQQYDVLLDALSFPLSNEIGVNDRKEWPNPVVKYPGKRKQDSALDRRIDEIIDLIAPCSSQSAPALMRLLPLIEKCFLTDLELKKIAEKVWGSDPDIHALPETGLLRYVLLELPAPESFAVKVLVRRYLFEAKGANLLSRELLTDIANAAQAKNINELPSADQAVDYFEQLIVWRPKKKGDMFGFSQHEENRTAELIGKVLARSVVPSLPKERLTEDRFQSLCAFYSDNEAPAVLVAFSYFVVANEKFSERVERLIRQGFQSGSESRLAYASYALLIWRNQNESPALDRLILRLIYLIGENRIKGLSALLWTVDQMYCKNYLSDENVESLVEILPVIFDNSDYRKISPSGRESVSVSFVRAACVRLVGNIVRNSQNQNGELLRILEDAKHDALPEVRFVEINNA</sequence>
<gene>
    <name evidence="1" type="ORF">DY367_07755</name>
</gene>
<organism evidence="1 2">
    <name type="scientific">Alcaligenes xylosoxydans xylosoxydans</name>
    <name type="common">Achromobacter xylosoxidans</name>
    <dbReference type="NCBI Taxonomy" id="85698"/>
    <lineage>
        <taxon>Bacteria</taxon>
        <taxon>Pseudomonadati</taxon>
        <taxon>Pseudomonadota</taxon>
        <taxon>Betaproteobacteria</taxon>
        <taxon>Burkholderiales</taxon>
        <taxon>Alcaligenaceae</taxon>
        <taxon>Achromobacter</taxon>
    </lineage>
</organism>
<comment type="caution">
    <text evidence="1">The sequence shown here is derived from an EMBL/GenBank/DDBJ whole genome shotgun (WGS) entry which is preliminary data.</text>
</comment>
<dbReference type="Pfam" id="PF13289">
    <property type="entry name" value="SIR2_2"/>
    <property type="match status" value="1"/>
</dbReference>
<dbReference type="Proteomes" id="UP000285324">
    <property type="component" value="Unassembled WGS sequence"/>
</dbReference>
<accession>A0A424WGK6</accession>